<dbReference type="Pfam" id="PF00126">
    <property type="entry name" value="HTH_1"/>
    <property type="match status" value="1"/>
</dbReference>
<dbReference type="NCBIfam" id="NF040786">
    <property type="entry name" value="LysR_Sec_metab"/>
    <property type="match status" value="1"/>
</dbReference>
<dbReference type="GO" id="GO:0000976">
    <property type="term" value="F:transcription cis-regulatory region binding"/>
    <property type="evidence" value="ECO:0007669"/>
    <property type="project" value="TreeGrafter"/>
</dbReference>
<dbReference type="Proteomes" id="UP000625804">
    <property type="component" value="Unassembled WGS sequence"/>
</dbReference>
<comment type="similarity">
    <text evidence="1">Belongs to the LysR transcriptional regulatory family.</text>
</comment>
<protein>
    <submittedName>
        <fullName evidence="6">LysR family transcriptional regulator</fullName>
    </submittedName>
</protein>
<dbReference type="SUPFAM" id="SSF46785">
    <property type="entry name" value="Winged helix' DNA-binding domain"/>
    <property type="match status" value="1"/>
</dbReference>
<gene>
    <name evidence="6" type="ORF">HR057_04755</name>
</gene>
<dbReference type="EMBL" id="JABTTE010000004">
    <property type="protein sequence ID" value="NSL51075.1"/>
    <property type="molecule type" value="Genomic_DNA"/>
</dbReference>
<keyword evidence="2" id="KW-0805">Transcription regulation</keyword>
<proteinExistence type="inferred from homology"/>
<keyword evidence="3" id="KW-0238">DNA-binding</keyword>
<dbReference type="Gene3D" id="3.40.190.10">
    <property type="entry name" value="Periplasmic binding protein-like II"/>
    <property type="match status" value="2"/>
</dbReference>
<evidence type="ECO:0000313" key="6">
    <source>
        <dbReference type="EMBL" id="NSL51075.1"/>
    </source>
</evidence>
<reference evidence="6" key="1">
    <citation type="submission" date="2020-06" db="EMBL/GenBank/DDBJ databases">
        <title>A novel thermopfilic bacterium from Erzurum, Turkey.</title>
        <authorList>
            <person name="Adiguzel A."/>
            <person name="Ay H."/>
            <person name="Baltaci M.O."/>
        </authorList>
    </citation>
    <scope>NUCLEOTIDE SEQUENCE</scope>
    <source>
        <strain evidence="6">P2</strain>
    </source>
</reference>
<sequence>MNLNNLKAFVKVVEFGSFLEAAKHLSVTQPAITLRIQALEEHFNTKLINRTINGVQLTPQGEVIFGKIKEMLYLWESLEEQFLGGEPKGKLVIGASAIPSEYLLPKMIKEFKSAYPNVEFKMKISGSKLVAEWLANRTVDVAITGEPPRTPMLYVKPLMSEKLNIIAPIHFDDNEIKLFSDLFREDWIIREKNSDTRLSFEKMVQSLGCSLEQMNVVAELGSTEAVVAAVESGLGISVVSSFAAKRAEKYGRVKIIEVHDFQVNRNFYFSCLAENKNIPLIAAFLQFFDKEMNP</sequence>
<comment type="caution">
    <text evidence="6">The sequence shown here is derived from an EMBL/GenBank/DDBJ whole genome shotgun (WGS) entry which is preliminary data.</text>
</comment>
<dbReference type="GO" id="GO:0003700">
    <property type="term" value="F:DNA-binding transcription factor activity"/>
    <property type="evidence" value="ECO:0007669"/>
    <property type="project" value="InterPro"/>
</dbReference>
<dbReference type="FunFam" id="1.10.10.10:FF:000001">
    <property type="entry name" value="LysR family transcriptional regulator"/>
    <property type="match status" value="1"/>
</dbReference>
<keyword evidence="7" id="KW-1185">Reference proteome</keyword>
<dbReference type="PANTHER" id="PTHR30126:SF64">
    <property type="entry name" value="HTH-TYPE TRANSCRIPTIONAL REGULATOR CITR"/>
    <property type="match status" value="1"/>
</dbReference>
<evidence type="ECO:0000256" key="2">
    <source>
        <dbReference type="ARBA" id="ARBA00023015"/>
    </source>
</evidence>
<keyword evidence="4" id="KW-0804">Transcription</keyword>
<evidence type="ECO:0000313" key="7">
    <source>
        <dbReference type="Proteomes" id="UP000625804"/>
    </source>
</evidence>
<dbReference type="PANTHER" id="PTHR30126">
    <property type="entry name" value="HTH-TYPE TRANSCRIPTIONAL REGULATOR"/>
    <property type="match status" value="1"/>
</dbReference>
<dbReference type="SUPFAM" id="SSF53850">
    <property type="entry name" value="Periplasmic binding protein-like II"/>
    <property type="match status" value="1"/>
</dbReference>
<dbReference type="Pfam" id="PF03466">
    <property type="entry name" value="LysR_substrate"/>
    <property type="match status" value="1"/>
</dbReference>
<dbReference type="InterPro" id="IPR000847">
    <property type="entry name" value="LysR_HTH_N"/>
</dbReference>
<evidence type="ECO:0000256" key="4">
    <source>
        <dbReference type="ARBA" id="ARBA00023163"/>
    </source>
</evidence>
<dbReference type="AlphaFoldDB" id="A0A8J8GBV5"/>
<dbReference type="InterPro" id="IPR036388">
    <property type="entry name" value="WH-like_DNA-bd_sf"/>
</dbReference>
<dbReference type="InterPro" id="IPR005119">
    <property type="entry name" value="LysR_subst-bd"/>
</dbReference>
<evidence type="ECO:0000256" key="1">
    <source>
        <dbReference type="ARBA" id="ARBA00009437"/>
    </source>
</evidence>
<dbReference type="InterPro" id="IPR036390">
    <property type="entry name" value="WH_DNA-bd_sf"/>
</dbReference>
<organism evidence="6 7">
    <name type="scientific">Calidifontibacillus erzurumensis</name>
    <dbReference type="NCBI Taxonomy" id="2741433"/>
    <lineage>
        <taxon>Bacteria</taxon>
        <taxon>Bacillati</taxon>
        <taxon>Bacillota</taxon>
        <taxon>Bacilli</taxon>
        <taxon>Bacillales</taxon>
        <taxon>Bacillaceae</taxon>
        <taxon>Calidifontibacillus/Schinkia group</taxon>
        <taxon>Calidifontibacillus</taxon>
    </lineage>
</organism>
<evidence type="ECO:0000259" key="5">
    <source>
        <dbReference type="PROSITE" id="PS50931"/>
    </source>
</evidence>
<evidence type="ECO:0000256" key="3">
    <source>
        <dbReference type="ARBA" id="ARBA00023125"/>
    </source>
</evidence>
<feature type="domain" description="HTH lysR-type" evidence="5">
    <location>
        <begin position="1"/>
        <end position="58"/>
    </location>
</feature>
<dbReference type="PROSITE" id="PS50931">
    <property type="entry name" value="HTH_LYSR"/>
    <property type="match status" value="1"/>
</dbReference>
<name>A0A8J8GBV5_9BACI</name>
<dbReference type="InterPro" id="IPR047788">
    <property type="entry name" value="LysR-like_Sec_metab"/>
</dbReference>
<accession>A0A8J8GBV5</accession>
<dbReference type="PRINTS" id="PR00039">
    <property type="entry name" value="HTHLYSR"/>
</dbReference>
<dbReference type="Gene3D" id="1.10.10.10">
    <property type="entry name" value="Winged helix-like DNA-binding domain superfamily/Winged helix DNA-binding domain"/>
    <property type="match status" value="1"/>
</dbReference>
<dbReference type="RefSeq" id="WP_173730281.1">
    <property type="nucleotide sequence ID" value="NZ_JABTTE010000004.1"/>
</dbReference>